<dbReference type="PANTHER" id="PTHR37820:SF1">
    <property type="entry name" value="CELL DIVISION PROTEIN FTSQ"/>
    <property type="match status" value="1"/>
</dbReference>
<dbReference type="EMBL" id="BSTX01000001">
    <property type="protein sequence ID" value="GLZ75369.1"/>
    <property type="molecule type" value="Genomic_DNA"/>
</dbReference>
<dbReference type="PROSITE" id="PS51779">
    <property type="entry name" value="POTRA"/>
    <property type="match status" value="1"/>
</dbReference>
<dbReference type="PANTHER" id="PTHR37820">
    <property type="entry name" value="CELL DIVISION PROTEIN DIVIB"/>
    <property type="match status" value="1"/>
</dbReference>
<dbReference type="InterPro" id="IPR034746">
    <property type="entry name" value="POTRA"/>
</dbReference>
<dbReference type="AlphaFoldDB" id="A0A9W6SH73"/>
<dbReference type="Gene3D" id="3.10.20.310">
    <property type="entry name" value="membrane protein fhac"/>
    <property type="match status" value="1"/>
</dbReference>
<keyword evidence="7" id="KW-0131">Cell cycle</keyword>
<dbReference type="Proteomes" id="UP001165079">
    <property type="component" value="Unassembled WGS sequence"/>
</dbReference>
<gene>
    <name evidence="10" type="primary">ftsQ</name>
    <name evidence="10" type="ORF">Afil01_01760</name>
</gene>
<proteinExistence type="predicted"/>
<keyword evidence="6 8" id="KW-0472">Membrane</keyword>
<feature type="domain" description="POTRA" evidence="9">
    <location>
        <begin position="46"/>
        <end position="114"/>
    </location>
</feature>
<evidence type="ECO:0000256" key="4">
    <source>
        <dbReference type="ARBA" id="ARBA00022692"/>
    </source>
</evidence>
<keyword evidence="4 8" id="KW-0812">Transmembrane</keyword>
<dbReference type="GO" id="GO:0005886">
    <property type="term" value="C:plasma membrane"/>
    <property type="evidence" value="ECO:0007669"/>
    <property type="project" value="TreeGrafter"/>
</dbReference>
<dbReference type="InterPro" id="IPR050487">
    <property type="entry name" value="FtsQ_DivIB"/>
</dbReference>
<comment type="subcellular location">
    <subcellularLocation>
        <location evidence="1">Membrane</location>
    </subcellularLocation>
</comment>
<name>A0A9W6SH73_9ACTN</name>
<dbReference type="Pfam" id="PF08478">
    <property type="entry name" value="POTRA_1"/>
    <property type="match status" value="1"/>
</dbReference>
<keyword evidence="11" id="KW-1185">Reference proteome</keyword>
<protein>
    <submittedName>
        <fullName evidence="10">Cell division protein FtsQ</fullName>
    </submittedName>
</protein>
<reference evidence="10" key="1">
    <citation type="submission" date="2023-03" db="EMBL/GenBank/DDBJ databases">
        <title>Actinorhabdospora filicis NBRC 111898.</title>
        <authorList>
            <person name="Ichikawa N."/>
            <person name="Sato H."/>
            <person name="Tonouchi N."/>
        </authorList>
    </citation>
    <scope>NUCLEOTIDE SEQUENCE</scope>
    <source>
        <strain evidence="10">NBRC 111898</strain>
    </source>
</reference>
<sequence>MPGRRLVQVLKTTKLPRLSRGLRFGVLAAVLLAGIGAWVVYGSSAFAVTEVLVRGATFVDPAQIRQAAAVENGGALAAIDTDAIAGRVAAVPPVAQVRVSRDWPHTVVVEITERTPFIAVPADGAVALVDSSGVAYRTVEAIPDGITRAELRTPGPADAATMGVLSVLSALDGELKRDLETIAAPSPTRIELRLRGGRTIFWGDATQNDAKSDVATVLLGRPGDHIDVSAPGVPTVRD</sequence>
<keyword evidence="5 8" id="KW-1133">Transmembrane helix</keyword>
<keyword evidence="2" id="KW-1003">Cell membrane</keyword>
<evidence type="ECO:0000256" key="5">
    <source>
        <dbReference type="ARBA" id="ARBA00022989"/>
    </source>
</evidence>
<evidence type="ECO:0000259" key="9">
    <source>
        <dbReference type="PROSITE" id="PS51779"/>
    </source>
</evidence>
<dbReference type="RefSeq" id="WP_285660606.1">
    <property type="nucleotide sequence ID" value="NZ_BSTX01000001.1"/>
</dbReference>
<evidence type="ECO:0000313" key="11">
    <source>
        <dbReference type="Proteomes" id="UP001165079"/>
    </source>
</evidence>
<evidence type="ECO:0000256" key="2">
    <source>
        <dbReference type="ARBA" id="ARBA00022475"/>
    </source>
</evidence>
<evidence type="ECO:0000256" key="3">
    <source>
        <dbReference type="ARBA" id="ARBA00022618"/>
    </source>
</evidence>
<comment type="caution">
    <text evidence="10">The sequence shown here is derived from an EMBL/GenBank/DDBJ whole genome shotgun (WGS) entry which is preliminary data.</text>
</comment>
<evidence type="ECO:0000256" key="6">
    <source>
        <dbReference type="ARBA" id="ARBA00023136"/>
    </source>
</evidence>
<dbReference type="GO" id="GO:0051301">
    <property type="term" value="P:cell division"/>
    <property type="evidence" value="ECO:0007669"/>
    <property type="project" value="UniProtKB-KW"/>
</dbReference>
<evidence type="ECO:0000256" key="8">
    <source>
        <dbReference type="SAM" id="Phobius"/>
    </source>
</evidence>
<evidence type="ECO:0000313" key="10">
    <source>
        <dbReference type="EMBL" id="GLZ75369.1"/>
    </source>
</evidence>
<evidence type="ECO:0000256" key="7">
    <source>
        <dbReference type="ARBA" id="ARBA00023306"/>
    </source>
</evidence>
<evidence type="ECO:0000256" key="1">
    <source>
        <dbReference type="ARBA" id="ARBA00004370"/>
    </source>
</evidence>
<accession>A0A9W6SH73</accession>
<keyword evidence="3 10" id="KW-0132">Cell division</keyword>
<dbReference type="InterPro" id="IPR013685">
    <property type="entry name" value="POTRA_FtsQ_type"/>
</dbReference>
<organism evidence="10 11">
    <name type="scientific">Actinorhabdospora filicis</name>
    <dbReference type="NCBI Taxonomy" id="1785913"/>
    <lineage>
        <taxon>Bacteria</taxon>
        <taxon>Bacillati</taxon>
        <taxon>Actinomycetota</taxon>
        <taxon>Actinomycetes</taxon>
        <taxon>Micromonosporales</taxon>
        <taxon>Micromonosporaceae</taxon>
        <taxon>Actinorhabdospora</taxon>
    </lineage>
</organism>
<feature type="transmembrane region" description="Helical" evidence="8">
    <location>
        <begin position="21"/>
        <end position="41"/>
    </location>
</feature>